<dbReference type="InterPro" id="IPR010985">
    <property type="entry name" value="Ribbon_hlx_hlx"/>
</dbReference>
<dbReference type="SUPFAM" id="SSF47598">
    <property type="entry name" value="Ribbon-helix-helix"/>
    <property type="match status" value="1"/>
</dbReference>
<dbReference type="RefSeq" id="WP_009398833.1">
    <property type="nucleotide sequence ID" value="NZ_AMWJ02000001.1"/>
</dbReference>
<comment type="similarity">
    <text evidence="1">Belongs to the ParD antitoxin family.</text>
</comment>
<evidence type="ECO:0000313" key="4">
    <source>
        <dbReference type="EMBL" id="NNJ15036.1"/>
    </source>
</evidence>
<comment type="function">
    <text evidence="3">Antitoxin component of a type II toxin-antitoxin (TA) system. Neutralizes the effect of toxin ParE.</text>
</comment>
<evidence type="ECO:0000256" key="2">
    <source>
        <dbReference type="ARBA" id="ARBA00017940"/>
    </source>
</evidence>
<proteinExistence type="inferred from homology"/>
<evidence type="ECO:0000256" key="3">
    <source>
        <dbReference type="ARBA" id="ARBA00037106"/>
    </source>
</evidence>
<dbReference type="PANTHER" id="PTHR36582">
    <property type="entry name" value="ANTITOXIN PARD"/>
    <property type="match status" value="1"/>
</dbReference>
<sequence>MIISLPDDLKLFIDEQVSQRGYSSSSEYVQELIRKDHDRQHLRNALSAGAESAPTVAVTDDYFGSLRTRVRNSRG</sequence>
<dbReference type="Gene3D" id="1.10.1220.10">
    <property type="entry name" value="Met repressor-like"/>
    <property type="match status" value="1"/>
</dbReference>
<dbReference type="EMBL" id="AMWJ02000001">
    <property type="protein sequence ID" value="NNJ15036.1"/>
    <property type="molecule type" value="Genomic_DNA"/>
</dbReference>
<dbReference type="eggNOG" id="COG3609">
    <property type="taxonomic scope" value="Bacteria"/>
</dbReference>
<name>L1M1S1_9PSED</name>
<dbReference type="CDD" id="cd22231">
    <property type="entry name" value="RHH_NikR_HicB-like"/>
    <property type="match status" value="1"/>
</dbReference>
<dbReference type="InterPro" id="IPR013321">
    <property type="entry name" value="Arc_rbn_hlx_hlx"/>
</dbReference>
<comment type="caution">
    <text evidence="4">The sequence shown here is derived from an EMBL/GenBank/DDBJ whole genome shotgun (WGS) entry which is preliminary data.</text>
</comment>
<keyword evidence="5" id="KW-1185">Reference proteome</keyword>
<dbReference type="GO" id="GO:0006355">
    <property type="term" value="P:regulation of DNA-templated transcription"/>
    <property type="evidence" value="ECO:0007669"/>
    <property type="project" value="InterPro"/>
</dbReference>
<dbReference type="Proteomes" id="UP000010448">
    <property type="component" value="Unassembled WGS sequence"/>
</dbReference>
<evidence type="ECO:0000256" key="1">
    <source>
        <dbReference type="ARBA" id="ARBA00008580"/>
    </source>
</evidence>
<organism evidence="4 5">
    <name type="scientific">Pseudomonas bharatica CSV86</name>
    <dbReference type="NCBI Taxonomy" id="1005395"/>
    <lineage>
        <taxon>Bacteria</taxon>
        <taxon>Pseudomonadati</taxon>
        <taxon>Pseudomonadota</taxon>
        <taxon>Gammaproteobacteria</taxon>
        <taxon>Pseudomonadales</taxon>
        <taxon>Pseudomonadaceae</taxon>
        <taxon>Pseudomonas</taxon>
        <taxon>Pseudomonas bharatica</taxon>
    </lineage>
</organism>
<dbReference type="PANTHER" id="PTHR36582:SF2">
    <property type="entry name" value="ANTITOXIN PARD"/>
    <property type="match status" value="1"/>
</dbReference>
<gene>
    <name evidence="4" type="ORF">CSV86_007175</name>
</gene>
<evidence type="ECO:0000313" key="5">
    <source>
        <dbReference type="Proteomes" id="UP000010448"/>
    </source>
</evidence>
<accession>L1M1S1</accession>
<protein>
    <recommendedName>
        <fullName evidence="2">Antitoxin ParD</fullName>
    </recommendedName>
</protein>
<dbReference type="AlphaFoldDB" id="L1M1S1"/>
<reference evidence="4 5" key="1">
    <citation type="journal article" date="2013" name="Genome Announc.">
        <title>Genome Sequence of Naphthalene-Degrading Soil Bacterium Pseudomonas putida CSV86.</title>
        <authorList>
            <person name="Phale P.S."/>
            <person name="Paliwal V."/>
            <person name="Raju S.C."/>
            <person name="Modak A."/>
            <person name="Purohit H.J."/>
        </authorList>
    </citation>
    <scope>NUCLEOTIDE SEQUENCE [LARGE SCALE GENOMIC DNA]</scope>
    <source>
        <strain evidence="4 5">CSV86</strain>
    </source>
</reference>
<dbReference type="InterPro" id="IPR022789">
    <property type="entry name" value="ParD"/>
</dbReference>
<dbReference type="OrthoDB" id="9811310at2"/>